<dbReference type="PANTHER" id="PTHR41533:SF2">
    <property type="entry name" value="BLR7131 PROTEIN"/>
    <property type="match status" value="1"/>
</dbReference>
<feature type="active site" description="Proton donor/acceptor" evidence="7">
    <location>
        <position position="271"/>
    </location>
</feature>
<keyword evidence="3" id="KW-0808">Transferase</keyword>
<name>A0A6H2DRD0_9SPHN</name>
<dbReference type="PANTHER" id="PTHR41533">
    <property type="entry name" value="L,D-TRANSPEPTIDASE HI_1667-RELATED"/>
    <property type="match status" value="1"/>
</dbReference>
<dbReference type="GO" id="GO:0008360">
    <property type="term" value="P:regulation of cell shape"/>
    <property type="evidence" value="ECO:0007669"/>
    <property type="project" value="UniProtKB-UniRule"/>
</dbReference>
<feature type="active site" description="Nucleophile" evidence="7">
    <location>
        <position position="290"/>
    </location>
</feature>
<accession>A0A6H2DRD0</accession>
<reference evidence="9 10" key="1">
    <citation type="submission" date="2020-04" db="EMBL/GenBank/DDBJ databases">
        <title>Genome sequence for Sphingorhabdus sp. strain M1.</title>
        <authorList>
            <person name="Park S.-J."/>
        </authorList>
    </citation>
    <scope>NUCLEOTIDE SEQUENCE [LARGE SCALE GENOMIC DNA]</scope>
    <source>
        <strain evidence="9 10">JK6</strain>
    </source>
</reference>
<evidence type="ECO:0000256" key="4">
    <source>
        <dbReference type="ARBA" id="ARBA00022960"/>
    </source>
</evidence>
<dbReference type="Gene3D" id="2.40.440.10">
    <property type="entry name" value="L,D-transpeptidase catalytic domain-like"/>
    <property type="match status" value="1"/>
</dbReference>
<dbReference type="GO" id="GO:0004180">
    <property type="term" value="F:carboxypeptidase activity"/>
    <property type="evidence" value="ECO:0007669"/>
    <property type="project" value="UniProtKB-ARBA"/>
</dbReference>
<gene>
    <name evidence="9" type="ORF">HF685_15590</name>
</gene>
<dbReference type="PROSITE" id="PS52029">
    <property type="entry name" value="LD_TPASE"/>
    <property type="match status" value="1"/>
</dbReference>
<comment type="pathway">
    <text evidence="1 7">Cell wall biogenesis; peptidoglycan biosynthesis.</text>
</comment>
<evidence type="ECO:0000256" key="7">
    <source>
        <dbReference type="PROSITE-ProRule" id="PRU01373"/>
    </source>
</evidence>
<dbReference type="SUPFAM" id="SSF141523">
    <property type="entry name" value="L,D-transpeptidase catalytic domain-like"/>
    <property type="match status" value="1"/>
</dbReference>
<dbReference type="RefSeq" id="WP_168820893.1">
    <property type="nucleotide sequence ID" value="NZ_CP051217.1"/>
</dbReference>
<dbReference type="Proteomes" id="UP000501600">
    <property type="component" value="Chromosome"/>
</dbReference>
<keyword evidence="4 7" id="KW-0133">Cell shape</keyword>
<dbReference type="Pfam" id="PF03734">
    <property type="entry name" value="YkuD"/>
    <property type="match status" value="1"/>
</dbReference>
<keyword evidence="5 7" id="KW-0573">Peptidoglycan synthesis</keyword>
<organism evidence="9 10">
    <name type="scientific">Parasphingorhabdus halotolerans</name>
    <dbReference type="NCBI Taxonomy" id="2725558"/>
    <lineage>
        <taxon>Bacteria</taxon>
        <taxon>Pseudomonadati</taxon>
        <taxon>Pseudomonadota</taxon>
        <taxon>Alphaproteobacteria</taxon>
        <taxon>Sphingomonadales</taxon>
        <taxon>Sphingomonadaceae</taxon>
        <taxon>Parasphingorhabdus</taxon>
    </lineage>
</organism>
<feature type="domain" description="L,D-TPase catalytic" evidence="8">
    <location>
        <begin position="161"/>
        <end position="316"/>
    </location>
</feature>
<comment type="similarity">
    <text evidence="2">Belongs to the YkuD family.</text>
</comment>
<dbReference type="GO" id="GO:0071555">
    <property type="term" value="P:cell wall organization"/>
    <property type="evidence" value="ECO:0007669"/>
    <property type="project" value="UniProtKB-UniRule"/>
</dbReference>
<dbReference type="AlphaFoldDB" id="A0A6H2DRD0"/>
<dbReference type="InterPro" id="IPR038063">
    <property type="entry name" value="Transpep_catalytic_dom"/>
</dbReference>
<sequence>MRITITVIAAFVLAWTVPVQSQDASRWNALQIAQLQTLIDDLPAQGLDACNVSNTSAKDDAQLMIVAKQLADAYLEGCNRGIGRLRWHIESRDNLIDTGKLLRLALQRDELGPLFGALRPQNPNYLALRAALQTEVDPEKQRILKLNMERWRWMPLYLGEKYLVVNAASFEVTLWENHKPVGRWPVIVGKATSQTPVFDTRVEGVTLNPWWEIPSSIVAEGIGSMVRNNPTAARRKGYVVQDGQYRQRPGPGNALGQMKLIMPNPYSVKLHDTSNRSLFTKQVRTLSHGCVRVGDAIGFAKTILAQDMSSAAVDNILDSRTTKSVKITQTIPIYITYFTAGMDAEGGVAFFPDVYGRDSVRLAEREPFRDECHS</sequence>
<dbReference type="KEGG" id="phao:HF685_15590"/>
<dbReference type="InterPro" id="IPR005490">
    <property type="entry name" value="LD_TPept_cat_dom"/>
</dbReference>
<dbReference type="GO" id="GO:0016740">
    <property type="term" value="F:transferase activity"/>
    <property type="evidence" value="ECO:0007669"/>
    <property type="project" value="UniProtKB-KW"/>
</dbReference>
<evidence type="ECO:0000256" key="3">
    <source>
        <dbReference type="ARBA" id="ARBA00022679"/>
    </source>
</evidence>
<proteinExistence type="inferred from homology"/>
<evidence type="ECO:0000256" key="2">
    <source>
        <dbReference type="ARBA" id="ARBA00005992"/>
    </source>
</evidence>
<evidence type="ECO:0000259" key="8">
    <source>
        <dbReference type="PROSITE" id="PS52029"/>
    </source>
</evidence>
<protein>
    <submittedName>
        <fullName evidence="9">L,D-transpeptidase family protein</fullName>
    </submittedName>
</protein>
<dbReference type="GO" id="GO:0009252">
    <property type="term" value="P:peptidoglycan biosynthetic process"/>
    <property type="evidence" value="ECO:0007669"/>
    <property type="project" value="UniProtKB-UniPathway"/>
</dbReference>
<evidence type="ECO:0000256" key="1">
    <source>
        <dbReference type="ARBA" id="ARBA00004752"/>
    </source>
</evidence>
<evidence type="ECO:0000313" key="9">
    <source>
        <dbReference type="EMBL" id="QJB70505.1"/>
    </source>
</evidence>
<evidence type="ECO:0000256" key="6">
    <source>
        <dbReference type="ARBA" id="ARBA00023316"/>
    </source>
</evidence>
<evidence type="ECO:0000256" key="5">
    <source>
        <dbReference type="ARBA" id="ARBA00022984"/>
    </source>
</evidence>
<dbReference type="InterPro" id="IPR052905">
    <property type="entry name" value="LD-transpeptidase_YkuD-like"/>
</dbReference>
<dbReference type="EMBL" id="CP051217">
    <property type="protein sequence ID" value="QJB70505.1"/>
    <property type="molecule type" value="Genomic_DNA"/>
</dbReference>
<evidence type="ECO:0000313" key="10">
    <source>
        <dbReference type="Proteomes" id="UP000501600"/>
    </source>
</evidence>
<keyword evidence="10" id="KW-1185">Reference proteome</keyword>
<keyword evidence="6 7" id="KW-0961">Cell wall biogenesis/degradation</keyword>
<dbReference type="UniPathway" id="UPA00219"/>
<dbReference type="CDD" id="cd16913">
    <property type="entry name" value="YkuD_like"/>
    <property type="match status" value="1"/>
</dbReference>